<dbReference type="EMBL" id="JAAQPH010000014">
    <property type="protein sequence ID" value="NIA70440.1"/>
    <property type="molecule type" value="Genomic_DNA"/>
</dbReference>
<sequence>MKESKSLMPRPVENGHVLRDQVYADISNALMMGHYVPGQKLVIRQLAESYGTSLTPVRECLGRLVAEGVLEGEAKRSVRVPRMTSARVRELRDIRLAVEGLAAARAAERITLDEVARLRIIASEIIAAREREDIATDVAKLGEFQFGVYRASAMPNLVRIIESLWLQTGPYLRLLFPNYIQTVTASRGDWRGRLCAALETRDVEVARREIEADVGEALEYLITLVDAADVIGSNIGRVVGLGTKKAS</sequence>
<dbReference type="SUPFAM" id="SSF48008">
    <property type="entry name" value="GntR ligand-binding domain-like"/>
    <property type="match status" value="1"/>
</dbReference>
<dbReference type="SUPFAM" id="SSF46785">
    <property type="entry name" value="Winged helix' DNA-binding domain"/>
    <property type="match status" value="1"/>
</dbReference>
<protein>
    <submittedName>
        <fullName evidence="5">GntR family transcriptional regulator</fullName>
    </submittedName>
</protein>
<proteinExistence type="predicted"/>
<reference evidence="5" key="1">
    <citation type="submission" date="2020-03" db="EMBL/GenBank/DDBJ databases">
        <title>Genome of Pelagibius litoralis DSM 21314T.</title>
        <authorList>
            <person name="Wang G."/>
        </authorList>
    </citation>
    <scope>NUCLEOTIDE SEQUENCE</scope>
    <source>
        <strain evidence="5">DSM 21314</strain>
    </source>
</reference>
<dbReference type="InterPro" id="IPR036390">
    <property type="entry name" value="WH_DNA-bd_sf"/>
</dbReference>
<keyword evidence="3" id="KW-0804">Transcription</keyword>
<dbReference type="InterPro" id="IPR008920">
    <property type="entry name" value="TF_FadR/GntR_C"/>
</dbReference>
<dbReference type="Gene3D" id="1.10.10.10">
    <property type="entry name" value="Winged helix-like DNA-binding domain superfamily/Winged helix DNA-binding domain"/>
    <property type="match status" value="1"/>
</dbReference>
<dbReference type="AlphaFoldDB" id="A0A967KDW6"/>
<gene>
    <name evidence="5" type="ORF">HBA54_17715</name>
</gene>
<dbReference type="CDD" id="cd07377">
    <property type="entry name" value="WHTH_GntR"/>
    <property type="match status" value="1"/>
</dbReference>
<dbReference type="PROSITE" id="PS50949">
    <property type="entry name" value="HTH_GNTR"/>
    <property type="match status" value="1"/>
</dbReference>
<evidence type="ECO:0000313" key="5">
    <source>
        <dbReference type="EMBL" id="NIA70440.1"/>
    </source>
</evidence>
<dbReference type="PANTHER" id="PTHR43537">
    <property type="entry name" value="TRANSCRIPTIONAL REGULATOR, GNTR FAMILY"/>
    <property type="match status" value="1"/>
</dbReference>
<evidence type="ECO:0000259" key="4">
    <source>
        <dbReference type="PROSITE" id="PS50949"/>
    </source>
</evidence>
<keyword evidence="1" id="KW-0805">Transcription regulation</keyword>
<evidence type="ECO:0000256" key="1">
    <source>
        <dbReference type="ARBA" id="ARBA00023015"/>
    </source>
</evidence>
<organism evidence="5 6">
    <name type="scientific">Pelagibius litoralis</name>
    <dbReference type="NCBI Taxonomy" id="374515"/>
    <lineage>
        <taxon>Bacteria</taxon>
        <taxon>Pseudomonadati</taxon>
        <taxon>Pseudomonadota</taxon>
        <taxon>Alphaproteobacteria</taxon>
        <taxon>Rhodospirillales</taxon>
        <taxon>Rhodovibrionaceae</taxon>
        <taxon>Pelagibius</taxon>
    </lineage>
</organism>
<keyword evidence="6" id="KW-1185">Reference proteome</keyword>
<keyword evidence="2" id="KW-0238">DNA-binding</keyword>
<accession>A0A967KDW6</accession>
<dbReference type="InterPro" id="IPR036388">
    <property type="entry name" value="WH-like_DNA-bd_sf"/>
</dbReference>
<dbReference type="GO" id="GO:0003677">
    <property type="term" value="F:DNA binding"/>
    <property type="evidence" value="ECO:0007669"/>
    <property type="project" value="UniProtKB-KW"/>
</dbReference>
<evidence type="ECO:0000256" key="3">
    <source>
        <dbReference type="ARBA" id="ARBA00023163"/>
    </source>
</evidence>
<dbReference type="GO" id="GO:0003700">
    <property type="term" value="F:DNA-binding transcription factor activity"/>
    <property type="evidence" value="ECO:0007669"/>
    <property type="project" value="InterPro"/>
</dbReference>
<evidence type="ECO:0000256" key="2">
    <source>
        <dbReference type="ARBA" id="ARBA00023125"/>
    </source>
</evidence>
<dbReference type="PANTHER" id="PTHR43537:SF39">
    <property type="entry name" value="HTH-TYPE TRANSCRIPTIONAL REGULATOR MCBR"/>
    <property type="match status" value="1"/>
</dbReference>
<name>A0A967KDW6_9PROT</name>
<dbReference type="Proteomes" id="UP000761264">
    <property type="component" value="Unassembled WGS sequence"/>
</dbReference>
<dbReference type="SMART" id="SM00895">
    <property type="entry name" value="FCD"/>
    <property type="match status" value="1"/>
</dbReference>
<evidence type="ECO:0000313" key="6">
    <source>
        <dbReference type="Proteomes" id="UP000761264"/>
    </source>
</evidence>
<dbReference type="Pfam" id="PF07729">
    <property type="entry name" value="FCD"/>
    <property type="match status" value="1"/>
</dbReference>
<dbReference type="RefSeq" id="WP_167227055.1">
    <property type="nucleotide sequence ID" value="NZ_JAAQPH010000014.1"/>
</dbReference>
<dbReference type="Gene3D" id="1.20.120.530">
    <property type="entry name" value="GntR ligand-binding domain-like"/>
    <property type="match status" value="1"/>
</dbReference>
<comment type="caution">
    <text evidence="5">The sequence shown here is derived from an EMBL/GenBank/DDBJ whole genome shotgun (WGS) entry which is preliminary data.</text>
</comment>
<feature type="domain" description="HTH gntR-type" evidence="4">
    <location>
        <begin position="16"/>
        <end position="83"/>
    </location>
</feature>
<dbReference type="SMART" id="SM00345">
    <property type="entry name" value="HTH_GNTR"/>
    <property type="match status" value="1"/>
</dbReference>
<dbReference type="Pfam" id="PF00392">
    <property type="entry name" value="GntR"/>
    <property type="match status" value="1"/>
</dbReference>
<dbReference type="InterPro" id="IPR011711">
    <property type="entry name" value="GntR_C"/>
</dbReference>
<dbReference type="InterPro" id="IPR000524">
    <property type="entry name" value="Tscrpt_reg_HTH_GntR"/>
</dbReference>